<comment type="caution">
    <text evidence="1">The sequence shown here is derived from an EMBL/GenBank/DDBJ whole genome shotgun (WGS) entry which is preliminary data.</text>
</comment>
<gene>
    <name evidence="1" type="ORF">BCR44DRAFT_1441415</name>
</gene>
<accession>A0A1Y2HD30</accession>
<dbReference type="EMBL" id="MCFL01000054">
    <property type="protein sequence ID" value="ORZ31821.1"/>
    <property type="molecule type" value="Genomic_DNA"/>
</dbReference>
<proteinExistence type="predicted"/>
<organism evidence="1 2">
    <name type="scientific">Catenaria anguillulae PL171</name>
    <dbReference type="NCBI Taxonomy" id="765915"/>
    <lineage>
        <taxon>Eukaryota</taxon>
        <taxon>Fungi</taxon>
        <taxon>Fungi incertae sedis</taxon>
        <taxon>Blastocladiomycota</taxon>
        <taxon>Blastocladiomycetes</taxon>
        <taxon>Blastocladiales</taxon>
        <taxon>Catenariaceae</taxon>
        <taxon>Catenaria</taxon>
    </lineage>
</organism>
<keyword evidence="2" id="KW-1185">Reference proteome</keyword>
<sequence>MWISLISLSNGSVIMRPSPPRIISSTLDQLGFVQPQVTSLDFLISIGMRQPGPHVAPRPRGRQRIGALPTLNSMGSRWHIRARQSRAIEKTDGWMCLSGRAGSG</sequence>
<dbReference type="Proteomes" id="UP000193411">
    <property type="component" value="Unassembled WGS sequence"/>
</dbReference>
<name>A0A1Y2HD30_9FUNG</name>
<evidence type="ECO:0000313" key="1">
    <source>
        <dbReference type="EMBL" id="ORZ31821.1"/>
    </source>
</evidence>
<evidence type="ECO:0000313" key="2">
    <source>
        <dbReference type="Proteomes" id="UP000193411"/>
    </source>
</evidence>
<protein>
    <submittedName>
        <fullName evidence="1">Uncharacterized protein</fullName>
    </submittedName>
</protein>
<dbReference type="AlphaFoldDB" id="A0A1Y2HD30"/>
<reference evidence="1 2" key="1">
    <citation type="submission" date="2016-07" db="EMBL/GenBank/DDBJ databases">
        <title>Pervasive Adenine N6-methylation of Active Genes in Fungi.</title>
        <authorList>
            <consortium name="DOE Joint Genome Institute"/>
            <person name="Mondo S.J."/>
            <person name="Dannebaum R.O."/>
            <person name="Kuo R.C."/>
            <person name="Labutti K."/>
            <person name="Haridas S."/>
            <person name="Kuo A."/>
            <person name="Salamov A."/>
            <person name="Ahrendt S.R."/>
            <person name="Lipzen A."/>
            <person name="Sullivan W."/>
            <person name="Andreopoulos W.B."/>
            <person name="Clum A."/>
            <person name="Lindquist E."/>
            <person name="Daum C."/>
            <person name="Ramamoorthy G.K."/>
            <person name="Gryganskyi A."/>
            <person name="Culley D."/>
            <person name="Magnuson J.K."/>
            <person name="James T.Y."/>
            <person name="O'Malley M.A."/>
            <person name="Stajich J.E."/>
            <person name="Spatafora J.W."/>
            <person name="Visel A."/>
            <person name="Grigoriev I.V."/>
        </authorList>
    </citation>
    <scope>NUCLEOTIDE SEQUENCE [LARGE SCALE GENOMIC DNA]</scope>
    <source>
        <strain evidence="1 2">PL171</strain>
    </source>
</reference>